<keyword evidence="2" id="KW-0732">Signal</keyword>
<dbReference type="EMBL" id="JBHSAV010000003">
    <property type="protein sequence ID" value="MFC3974941.1"/>
    <property type="molecule type" value="Genomic_DNA"/>
</dbReference>
<dbReference type="InterPro" id="IPR007497">
    <property type="entry name" value="SIMPL/DUF541"/>
</dbReference>
<feature type="chain" id="PRO_5047263896" evidence="2">
    <location>
        <begin position="20"/>
        <end position="240"/>
    </location>
</feature>
<organism evidence="3 4">
    <name type="scientific">Belliella kenyensis</name>
    <dbReference type="NCBI Taxonomy" id="1472724"/>
    <lineage>
        <taxon>Bacteria</taxon>
        <taxon>Pseudomonadati</taxon>
        <taxon>Bacteroidota</taxon>
        <taxon>Cytophagia</taxon>
        <taxon>Cytophagales</taxon>
        <taxon>Cyclobacteriaceae</taxon>
        <taxon>Belliella</taxon>
    </lineage>
</organism>
<evidence type="ECO:0000313" key="3">
    <source>
        <dbReference type="EMBL" id="MFC3974941.1"/>
    </source>
</evidence>
<dbReference type="Gene3D" id="3.30.110.170">
    <property type="entry name" value="Protein of unknown function (DUF541), domain 1"/>
    <property type="match status" value="1"/>
</dbReference>
<dbReference type="PANTHER" id="PTHR34387">
    <property type="entry name" value="SLR1258 PROTEIN"/>
    <property type="match status" value="1"/>
</dbReference>
<name>A0ABV8EFG6_9BACT</name>
<protein>
    <submittedName>
        <fullName evidence="3">SIMPL domain-containing protein</fullName>
    </submittedName>
</protein>
<comment type="caution">
    <text evidence="3">The sequence shown here is derived from an EMBL/GenBank/DDBJ whole genome shotgun (WGS) entry which is preliminary data.</text>
</comment>
<dbReference type="InterPro" id="IPR052022">
    <property type="entry name" value="26kDa_periplasmic_antigen"/>
</dbReference>
<gene>
    <name evidence="3" type="ORF">ACFOUP_01000</name>
</gene>
<dbReference type="Pfam" id="PF04402">
    <property type="entry name" value="SIMPL"/>
    <property type="match status" value="1"/>
</dbReference>
<keyword evidence="1" id="KW-0175">Coiled coil</keyword>
<evidence type="ECO:0000256" key="2">
    <source>
        <dbReference type="SAM" id="SignalP"/>
    </source>
</evidence>
<evidence type="ECO:0000313" key="4">
    <source>
        <dbReference type="Proteomes" id="UP001595766"/>
    </source>
</evidence>
<dbReference type="Proteomes" id="UP001595766">
    <property type="component" value="Unassembled WGS sequence"/>
</dbReference>
<feature type="coiled-coil region" evidence="1">
    <location>
        <begin position="48"/>
        <end position="75"/>
    </location>
</feature>
<reference evidence="4" key="1">
    <citation type="journal article" date="2019" name="Int. J. Syst. Evol. Microbiol.">
        <title>The Global Catalogue of Microorganisms (GCM) 10K type strain sequencing project: providing services to taxonomists for standard genome sequencing and annotation.</title>
        <authorList>
            <consortium name="The Broad Institute Genomics Platform"/>
            <consortium name="The Broad Institute Genome Sequencing Center for Infectious Disease"/>
            <person name="Wu L."/>
            <person name="Ma J."/>
        </authorList>
    </citation>
    <scope>NUCLEOTIDE SEQUENCE [LARGE SCALE GENOMIC DNA]</scope>
    <source>
        <strain evidence="4">CECT 8551</strain>
    </source>
</reference>
<dbReference type="Gene3D" id="3.30.70.2970">
    <property type="entry name" value="Protein of unknown function (DUF541), domain 2"/>
    <property type="match status" value="1"/>
</dbReference>
<keyword evidence="4" id="KW-1185">Reference proteome</keyword>
<dbReference type="RefSeq" id="WP_241294032.1">
    <property type="nucleotide sequence ID" value="NZ_JAKZGR010000006.1"/>
</dbReference>
<dbReference type="PANTHER" id="PTHR34387:SF2">
    <property type="entry name" value="SLR1258 PROTEIN"/>
    <property type="match status" value="1"/>
</dbReference>
<sequence>MKKLLFLLPVLMLPLFTMAQQQNVPSIDVDGVSEIKAMPDQATIQLNLRELRMKVSDATNALNKKTKAIEDALKKTGVKDYEFVVDNYYVNINRVYQRNAYKDSGYVASQNVKIVVKQTDKDLVKIVEAINTAADELTYNLSFGISEAKRKTYQEQLLELALKDAKAKADIIAKTMGIEKIMVYKVNYSTGYTFQPMEYRMESAMLKTASADRVEPTFSPEEQKLTDRVNVSFAFIVHQM</sequence>
<accession>A0ABV8EFG6</accession>
<proteinExistence type="predicted"/>
<evidence type="ECO:0000256" key="1">
    <source>
        <dbReference type="SAM" id="Coils"/>
    </source>
</evidence>
<feature type="signal peptide" evidence="2">
    <location>
        <begin position="1"/>
        <end position="19"/>
    </location>
</feature>